<gene>
    <name evidence="1" type="ORF">CCUS01_01983</name>
</gene>
<dbReference type="AlphaFoldDB" id="A0AAI9XM52"/>
<keyword evidence="1" id="KW-0489">Methyltransferase</keyword>
<sequence>MFGKRLRSSFLCGHRIEPNYMNAQCIRALRKYGADKPAPNWQNTYPHVLPKRQRTSWGAIKIEPAVSTKRSKRLSVKASVGPKTFSEILFKSQKMTENPTTYGTGKIVRELMVHGWLNWARFLKCMPAQAFLHIYTFSDYTVRLGCSYSSIGKVVLNAARILSKAHVKISTDPRLSDWKDMKANENDFRFQQQNWARSLQDVNISIDSPCKALLFSDPALPHPKTHLDPGIEENQPLTLLQQAFNRTTNNGLRRQAAGNIKPLDPPQPPTVGIPITGILLSQRSFNRGSTFGMSENNETFELTIERPPMMHLLSTTECKDAKFPTPLPNYRRIRTTRKSMVEHIMLSGQDVSEKSRIKCSPSSTTHITSRHKQHTTFQTMRWITIGNKFFLAPIKAEVTHRILDVGTGTGIYGLFVEKPA</sequence>
<organism evidence="1 2">
    <name type="scientific">Colletotrichum cuscutae</name>
    <dbReference type="NCBI Taxonomy" id="1209917"/>
    <lineage>
        <taxon>Eukaryota</taxon>
        <taxon>Fungi</taxon>
        <taxon>Dikarya</taxon>
        <taxon>Ascomycota</taxon>
        <taxon>Pezizomycotina</taxon>
        <taxon>Sordariomycetes</taxon>
        <taxon>Hypocreomycetidae</taxon>
        <taxon>Glomerellales</taxon>
        <taxon>Glomerellaceae</taxon>
        <taxon>Colletotrichum</taxon>
        <taxon>Colletotrichum acutatum species complex</taxon>
    </lineage>
</organism>
<protein>
    <submittedName>
        <fullName evidence="1">Methyltransferase domain-containing protein</fullName>
    </submittedName>
</protein>
<proteinExistence type="predicted"/>
<evidence type="ECO:0000313" key="2">
    <source>
        <dbReference type="Proteomes" id="UP001239213"/>
    </source>
</evidence>
<dbReference type="Proteomes" id="UP001239213">
    <property type="component" value="Unassembled WGS sequence"/>
</dbReference>
<dbReference type="GO" id="GO:0008168">
    <property type="term" value="F:methyltransferase activity"/>
    <property type="evidence" value="ECO:0007669"/>
    <property type="project" value="UniProtKB-KW"/>
</dbReference>
<dbReference type="GO" id="GO:0032259">
    <property type="term" value="P:methylation"/>
    <property type="evidence" value="ECO:0007669"/>
    <property type="project" value="UniProtKB-KW"/>
</dbReference>
<accession>A0AAI9XM52</accession>
<reference evidence="1" key="1">
    <citation type="submission" date="2016-11" db="EMBL/GenBank/DDBJ databases">
        <title>The genome sequence of Colletotrichum cuscutae.</title>
        <authorList>
            <person name="Baroncelli R."/>
        </authorList>
    </citation>
    <scope>NUCLEOTIDE SEQUENCE</scope>
    <source>
        <strain evidence="1">IMI 304802</strain>
    </source>
</reference>
<dbReference type="EMBL" id="MPDP01000293">
    <property type="protein sequence ID" value="KAK1452966.1"/>
    <property type="molecule type" value="Genomic_DNA"/>
</dbReference>
<name>A0AAI9XM52_9PEZI</name>
<keyword evidence="1" id="KW-0808">Transferase</keyword>
<comment type="caution">
    <text evidence="1">The sequence shown here is derived from an EMBL/GenBank/DDBJ whole genome shotgun (WGS) entry which is preliminary data.</text>
</comment>
<evidence type="ECO:0000313" key="1">
    <source>
        <dbReference type="EMBL" id="KAK1452966.1"/>
    </source>
</evidence>
<keyword evidence="2" id="KW-1185">Reference proteome</keyword>